<dbReference type="PANTHER" id="PTHR42791:SF2">
    <property type="entry name" value="N-ACETYLTRANSFERASE DOMAIN-CONTAINING PROTEIN"/>
    <property type="match status" value="1"/>
</dbReference>
<dbReference type="InterPro" id="IPR052523">
    <property type="entry name" value="Trichothecene_AcTrans"/>
</dbReference>
<protein>
    <recommendedName>
        <fullName evidence="1">N-acetyltransferase domain-containing protein</fullName>
    </recommendedName>
</protein>
<dbReference type="VEuPathDB" id="FungiDB:ASPBRDRAFT_180260"/>
<gene>
    <name evidence="2" type="ORF">ASPBRDRAFT_180260</name>
</gene>
<dbReference type="Pfam" id="PF13673">
    <property type="entry name" value="Acetyltransf_10"/>
    <property type="match status" value="1"/>
</dbReference>
<accession>A0A1L9UFJ7</accession>
<evidence type="ECO:0000259" key="1">
    <source>
        <dbReference type="PROSITE" id="PS51186"/>
    </source>
</evidence>
<dbReference type="InterPro" id="IPR000182">
    <property type="entry name" value="GNAT_dom"/>
</dbReference>
<dbReference type="Gene3D" id="3.40.630.30">
    <property type="match status" value="1"/>
</dbReference>
<evidence type="ECO:0000313" key="2">
    <source>
        <dbReference type="EMBL" id="OJJ70413.1"/>
    </source>
</evidence>
<dbReference type="OMA" id="GERYPPW"/>
<feature type="domain" description="N-acetyltransferase" evidence="1">
    <location>
        <begin position="75"/>
        <end position="205"/>
    </location>
</feature>
<dbReference type="PANTHER" id="PTHR42791">
    <property type="entry name" value="GNAT FAMILY ACETYLTRANSFERASE"/>
    <property type="match status" value="1"/>
</dbReference>
<keyword evidence="3" id="KW-1185">Reference proteome</keyword>
<dbReference type="GO" id="GO:0016747">
    <property type="term" value="F:acyltransferase activity, transferring groups other than amino-acyl groups"/>
    <property type="evidence" value="ECO:0007669"/>
    <property type="project" value="InterPro"/>
</dbReference>
<organism evidence="2 3">
    <name type="scientific">Aspergillus brasiliensis (strain CBS 101740 / IMI 381727 / IBT 21946)</name>
    <dbReference type="NCBI Taxonomy" id="767769"/>
    <lineage>
        <taxon>Eukaryota</taxon>
        <taxon>Fungi</taxon>
        <taxon>Dikarya</taxon>
        <taxon>Ascomycota</taxon>
        <taxon>Pezizomycotina</taxon>
        <taxon>Eurotiomycetes</taxon>
        <taxon>Eurotiomycetidae</taxon>
        <taxon>Eurotiales</taxon>
        <taxon>Aspergillaceae</taxon>
        <taxon>Aspergillus</taxon>
        <taxon>Aspergillus subgen. Circumdati</taxon>
    </lineage>
</organism>
<dbReference type="SUPFAM" id="SSF55729">
    <property type="entry name" value="Acyl-CoA N-acyltransferases (Nat)"/>
    <property type="match status" value="1"/>
</dbReference>
<dbReference type="CDD" id="cd04301">
    <property type="entry name" value="NAT_SF"/>
    <property type="match status" value="1"/>
</dbReference>
<dbReference type="Proteomes" id="UP000184499">
    <property type="component" value="Unassembled WGS sequence"/>
</dbReference>
<dbReference type="PROSITE" id="PS51186">
    <property type="entry name" value="GNAT"/>
    <property type="match status" value="1"/>
</dbReference>
<reference evidence="3" key="1">
    <citation type="journal article" date="2017" name="Genome Biol.">
        <title>Comparative genomics reveals high biological diversity and specific adaptations in the industrially and medically important fungal genus Aspergillus.</title>
        <authorList>
            <person name="de Vries R.P."/>
            <person name="Riley R."/>
            <person name="Wiebenga A."/>
            <person name="Aguilar-Osorio G."/>
            <person name="Amillis S."/>
            <person name="Uchima C.A."/>
            <person name="Anderluh G."/>
            <person name="Asadollahi M."/>
            <person name="Askin M."/>
            <person name="Barry K."/>
            <person name="Battaglia E."/>
            <person name="Bayram O."/>
            <person name="Benocci T."/>
            <person name="Braus-Stromeyer S.A."/>
            <person name="Caldana C."/>
            <person name="Canovas D."/>
            <person name="Cerqueira G.C."/>
            <person name="Chen F."/>
            <person name="Chen W."/>
            <person name="Choi C."/>
            <person name="Clum A."/>
            <person name="Dos Santos R.A."/>
            <person name="Damasio A.R."/>
            <person name="Diallinas G."/>
            <person name="Emri T."/>
            <person name="Fekete E."/>
            <person name="Flipphi M."/>
            <person name="Freyberg S."/>
            <person name="Gallo A."/>
            <person name="Gournas C."/>
            <person name="Habgood R."/>
            <person name="Hainaut M."/>
            <person name="Harispe M.L."/>
            <person name="Henrissat B."/>
            <person name="Hilden K.S."/>
            <person name="Hope R."/>
            <person name="Hossain A."/>
            <person name="Karabika E."/>
            <person name="Karaffa L."/>
            <person name="Karanyi Z."/>
            <person name="Krasevec N."/>
            <person name="Kuo A."/>
            <person name="Kusch H."/>
            <person name="LaButti K."/>
            <person name="Lagendijk E.L."/>
            <person name="Lapidus A."/>
            <person name="Levasseur A."/>
            <person name="Lindquist E."/>
            <person name="Lipzen A."/>
            <person name="Logrieco A.F."/>
            <person name="MacCabe A."/>
            <person name="Maekelae M.R."/>
            <person name="Malavazi I."/>
            <person name="Melin P."/>
            <person name="Meyer V."/>
            <person name="Mielnichuk N."/>
            <person name="Miskei M."/>
            <person name="Molnar A.P."/>
            <person name="Mule G."/>
            <person name="Ngan C.Y."/>
            <person name="Orejas M."/>
            <person name="Orosz E."/>
            <person name="Ouedraogo J.P."/>
            <person name="Overkamp K.M."/>
            <person name="Park H.-S."/>
            <person name="Perrone G."/>
            <person name="Piumi F."/>
            <person name="Punt P.J."/>
            <person name="Ram A.F."/>
            <person name="Ramon A."/>
            <person name="Rauscher S."/>
            <person name="Record E."/>
            <person name="Riano-Pachon D.M."/>
            <person name="Robert V."/>
            <person name="Roehrig J."/>
            <person name="Ruller R."/>
            <person name="Salamov A."/>
            <person name="Salih N.S."/>
            <person name="Samson R.A."/>
            <person name="Sandor E."/>
            <person name="Sanguinetti M."/>
            <person name="Schuetze T."/>
            <person name="Sepcic K."/>
            <person name="Shelest E."/>
            <person name="Sherlock G."/>
            <person name="Sophianopoulou V."/>
            <person name="Squina F.M."/>
            <person name="Sun H."/>
            <person name="Susca A."/>
            <person name="Todd R.B."/>
            <person name="Tsang A."/>
            <person name="Unkles S.E."/>
            <person name="van de Wiele N."/>
            <person name="van Rossen-Uffink D."/>
            <person name="Oliveira J.V."/>
            <person name="Vesth T.C."/>
            <person name="Visser J."/>
            <person name="Yu J.-H."/>
            <person name="Zhou M."/>
            <person name="Andersen M.R."/>
            <person name="Archer D.B."/>
            <person name="Baker S.E."/>
            <person name="Benoit I."/>
            <person name="Brakhage A.A."/>
            <person name="Braus G.H."/>
            <person name="Fischer R."/>
            <person name="Frisvad J.C."/>
            <person name="Goldman G.H."/>
            <person name="Houbraken J."/>
            <person name="Oakley B."/>
            <person name="Pocsi I."/>
            <person name="Scazzocchio C."/>
            <person name="Seiboth B."/>
            <person name="vanKuyk P.A."/>
            <person name="Wortman J."/>
            <person name="Dyer P.S."/>
            <person name="Grigoriev I.V."/>
        </authorList>
    </citation>
    <scope>NUCLEOTIDE SEQUENCE [LARGE SCALE GENOMIC DNA]</scope>
    <source>
        <strain evidence="3">CBS 101740 / IMI 381727 / IBT 21946</strain>
    </source>
</reference>
<dbReference type="EMBL" id="KV878686">
    <property type="protein sequence ID" value="OJJ70413.1"/>
    <property type="molecule type" value="Genomic_DNA"/>
</dbReference>
<dbReference type="OrthoDB" id="2115692at2759"/>
<dbReference type="AlphaFoldDB" id="A0A1L9UFJ7"/>
<name>A0A1L9UFJ7_ASPBC</name>
<dbReference type="GeneID" id="93572410"/>
<evidence type="ECO:0000313" key="3">
    <source>
        <dbReference type="Proteomes" id="UP000184499"/>
    </source>
</evidence>
<dbReference type="RefSeq" id="XP_067477661.1">
    <property type="nucleotide sequence ID" value="XM_067619922.1"/>
</dbReference>
<sequence>MATAVTAVTSTQTPDPPLKLELATLDDVPELIQLWYNAFSIPSMLAIWPDTPGVRQWWESVICDDMLNKPREKYLKVVDSQTGRIAAYAKWSLETSQERGPRFPPWHPDMDARGNEEFFQQLEDARDRLVGGRKNFYLDMLATHTDYRRMGAARLLLEWGCQVADRENALVYIDSSEDGKPIYERFGFVAQSVTCGLASMVREPGTKGE</sequence>
<proteinExistence type="predicted"/>
<dbReference type="InterPro" id="IPR016181">
    <property type="entry name" value="Acyl_CoA_acyltransferase"/>
</dbReference>